<dbReference type="eggNOG" id="KOG2084">
    <property type="taxonomic scope" value="Eukaryota"/>
</dbReference>
<keyword evidence="1" id="KW-0732">Signal</keyword>
<evidence type="ECO:0000313" key="3">
    <source>
        <dbReference type="EMBL" id="GAA97140.1"/>
    </source>
</evidence>
<dbReference type="RefSeq" id="XP_014568885.1">
    <property type="nucleotide sequence ID" value="XM_014713399.1"/>
</dbReference>
<reference evidence="3 4" key="2">
    <citation type="journal article" date="2012" name="Open Biol.">
        <title>Characteristics of nucleosomes and linker DNA regions on the genome of the basidiomycete Mixia osmundae revealed by mono- and dinucleosome mapping.</title>
        <authorList>
            <person name="Nishida H."/>
            <person name="Kondo S."/>
            <person name="Matsumoto T."/>
            <person name="Suzuki Y."/>
            <person name="Yoshikawa H."/>
            <person name="Taylor T.D."/>
            <person name="Sugiyama J."/>
        </authorList>
    </citation>
    <scope>NUCLEOTIDE SEQUENCE [LARGE SCALE GENOMIC DNA]</scope>
    <source>
        <strain evidence="4">CBS 9802 / IAM 14324 / JCM 22182 / KY 12970</strain>
    </source>
</reference>
<dbReference type="SUPFAM" id="SSF82199">
    <property type="entry name" value="SET domain"/>
    <property type="match status" value="1"/>
</dbReference>
<dbReference type="PROSITE" id="PS50280">
    <property type="entry name" value="SET"/>
    <property type="match status" value="1"/>
</dbReference>
<dbReference type="AlphaFoldDB" id="G7E2T0"/>
<evidence type="ECO:0000256" key="1">
    <source>
        <dbReference type="SAM" id="SignalP"/>
    </source>
</evidence>
<dbReference type="InterPro" id="IPR001214">
    <property type="entry name" value="SET_dom"/>
</dbReference>
<evidence type="ECO:0000313" key="4">
    <source>
        <dbReference type="Proteomes" id="UP000009131"/>
    </source>
</evidence>
<protein>
    <recommendedName>
        <fullName evidence="2">SET domain-containing protein</fullName>
    </recommendedName>
</protein>
<dbReference type="HOGENOM" id="CLU_388339_0_0_1"/>
<dbReference type="EMBL" id="BABT02000112">
    <property type="protein sequence ID" value="GAA97140.1"/>
    <property type="molecule type" value="Genomic_DNA"/>
</dbReference>
<dbReference type="STRING" id="764103.G7E2T0"/>
<keyword evidence="4" id="KW-1185">Reference proteome</keyword>
<dbReference type="PANTHER" id="PTHR47643">
    <property type="entry name" value="TPR DOMAIN PROTEIN (AFU_ORTHOLOGUE AFUA_5G12710)"/>
    <property type="match status" value="1"/>
</dbReference>
<comment type="caution">
    <text evidence="3">The sequence shown here is derived from an EMBL/GenBank/DDBJ whole genome shotgun (WGS) entry which is preliminary data.</text>
</comment>
<name>G7E2T0_MIXOS</name>
<accession>G7E2T0</accession>
<gene>
    <name evidence="3" type="primary">Mo03815</name>
    <name evidence="3" type="ORF">E5Q_03815</name>
</gene>
<feature type="chain" id="PRO_5009955697" description="SET domain-containing protein" evidence="1">
    <location>
        <begin position="21"/>
        <end position="711"/>
    </location>
</feature>
<feature type="signal peptide" evidence="1">
    <location>
        <begin position="1"/>
        <end position="20"/>
    </location>
</feature>
<dbReference type="InParanoid" id="G7E2T0"/>
<dbReference type="Pfam" id="PF00856">
    <property type="entry name" value="SET"/>
    <property type="match status" value="1"/>
</dbReference>
<organism evidence="3 4">
    <name type="scientific">Mixia osmundae (strain CBS 9802 / IAM 14324 / JCM 22182 / KY 12970)</name>
    <dbReference type="NCBI Taxonomy" id="764103"/>
    <lineage>
        <taxon>Eukaryota</taxon>
        <taxon>Fungi</taxon>
        <taxon>Dikarya</taxon>
        <taxon>Basidiomycota</taxon>
        <taxon>Pucciniomycotina</taxon>
        <taxon>Mixiomycetes</taxon>
        <taxon>Mixiales</taxon>
        <taxon>Mixiaceae</taxon>
        <taxon>Mixia</taxon>
    </lineage>
</organism>
<reference evidence="3 4" key="1">
    <citation type="journal article" date="2011" name="J. Gen. Appl. Microbiol.">
        <title>Draft genome sequencing of the enigmatic basidiomycete Mixia osmundae.</title>
        <authorList>
            <person name="Nishida H."/>
            <person name="Nagatsuka Y."/>
            <person name="Sugiyama J."/>
        </authorList>
    </citation>
    <scope>NUCLEOTIDE SEQUENCE [LARGE SCALE GENOMIC DNA]</scope>
    <source>
        <strain evidence="4">CBS 9802 / IAM 14324 / JCM 22182 / KY 12970</strain>
    </source>
</reference>
<sequence>MKHFKIVTLCAVVLASQAVANRQFLELAATNPIALKNCDVRNDLACALPSVGAGVLYYNDGRKFLDREGAEIICTKVSYSECPKPSELARSSKWWQDALVASRVPAESDSAIPLAAQLDARRRHLAQSVPASQRARVNLYAMLQTLRQSVGRAPHAAIVDVGAPLSLQPVQSNVDKTLLLRDLQSNRRTRGHLHLTVCSECIRSSYCAYIARDDAGDLIVLAVYNTPRIQSLLEPGSYTVVDPMVKTRHGLGYFIRLDCPAELRPVRSLAEPTVDRVQRMLQHRQYCSALSIVEARFAESTRDHAALAELAAIAAYELGHYDKAEQLARDLTSTRSRRLCSLIGHRQREQAGQFAWQDHVDVPHRAGVHLGDYVTSVSIEDVQYKGRGLVARRFYQAGDLIMVERPLAMCDGLMTSDILGAEVTTRQFLSAAQMELRAMLLHAMDNNILVRHKVARLFAGPDAERLPSDVSQRVHNTSLEDVAWSAWAQRVHRVCHYNTFKPFWSTVEPSAKGASALYYLASHINNDCTGNSLYFFARDSMVFRATREINIGEEITTAYMPHLPLAERQASLRVLGIDCQCDLCRSQAGMPVSQPVPRFDIANEHAQRALTLRKSDLDASEAETINALVALGTGLRAFCRDVYLEDLVTCLPRIAPELAISLCDNLADLQIQRGRHASQKTWENASSFIRMQYFGVAKAQNPSSDRERGYD</sequence>
<dbReference type="OrthoDB" id="5945798at2759"/>
<proteinExistence type="predicted"/>
<dbReference type="Proteomes" id="UP000009131">
    <property type="component" value="Unassembled WGS sequence"/>
</dbReference>
<dbReference type="Gene3D" id="2.170.270.10">
    <property type="entry name" value="SET domain"/>
    <property type="match status" value="1"/>
</dbReference>
<dbReference type="CDD" id="cd20071">
    <property type="entry name" value="SET_SMYD"/>
    <property type="match status" value="1"/>
</dbReference>
<dbReference type="InterPro" id="IPR053209">
    <property type="entry name" value="Gramillin-biosynth_MTr"/>
</dbReference>
<evidence type="ECO:0000259" key="2">
    <source>
        <dbReference type="PROSITE" id="PS50280"/>
    </source>
</evidence>
<dbReference type="PANTHER" id="PTHR47643:SF2">
    <property type="entry name" value="TPR DOMAIN PROTEIN (AFU_ORTHOLOGUE AFUA_5G12710)"/>
    <property type="match status" value="1"/>
</dbReference>
<feature type="domain" description="SET" evidence="2">
    <location>
        <begin position="375"/>
        <end position="560"/>
    </location>
</feature>
<dbReference type="InterPro" id="IPR046341">
    <property type="entry name" value="SET_dom_sf"/>
</dbReference>